<gene>
    <name evidence="1" type="ORF">QBC40DRAFT_260209</name>
</gene>
<dbReference type="AlphaFoldDB" id="A0AAN7AMI5"/>
<accession>A0AAN7AMI5</accession>
<reference evidence="1" key="2">
    <citation type="submission" date="2023-05" db="EMBL/GenBank/DDBJ databases">
        <authorList>
            <consortium name="Lawrence Berkeley National Laboratory"/>
            <person name="Steindorff A."/>
            <person name="Hensen N."/>
            <person name="Bonometti L."/>
            <person name="Westerberg I."/>
            <person name="Brannstrom I.O."/>
            <person name="Guillou S."/>
            <person name="Cros-Aarteil S."/>
            <person name="Calhoun S."/>
            <person name="Haridas S."/>
            <person name="Kuo A."/>
            <person name="Mondo S."/>
            <person name="Pangilinan J."/>
            <person name="Riley R."/>
            <person name="Labutti K."/>
            <person name="Andreopoulos B."/>
            <person name="Lipzen A."/>
            <person name="Chen C."/>
            <person name="Yanf M."/>
            <person name="Daum C."/>
            <person name="Ng V."/>
            <person name="Clum A."/>
            <person name="Ohm R."/>
            <person name="Martin F."/>
            <person name="Silar P."/>
            <person name="Natvig D."/>
            <person name="Lalanne C."/>
            <person name="Gautier V."/>
            <person name="Ament-Velasquez S.L."/>
            <person name="Kruys A."/>
            <person name="Hutchinson M.I."/>
            <person name="Powell A.J."/>
            <person name="Barry K."/>
            <person name="Miller A.N."/>
            <person name="Grigoriev I.V."/>
            <person name="Debuchy R."/>
            <person name="Gladieux P."/>
            <person name="Thoren M.H."/>
            <person name="Johannesson H."/>
        </authorList>
    </citation>
    <scope>NUCLEOTIDE SEQUENCE</scope>
    <source>
        <strain evidence="1">CBS 315.58</strain>
    </source>
</reference>
<dbReference type="EMBL" id="MU864080">
    <property type="protein sequence ID" value="KAK4194241.1"/>
    <property type="molecule type" value="Genomic_DNA"/>
</dbReference>
<reference evidence="1" key="1">
    <citation type="journal article" date="2023" name="Mol. Phylogenet. Evol.">
        <title>Genome-scale phylogeny and comparative genomics of the fungal order Sordariales.</title>
        <authorList>
            <person name="Hensen N."/>
            <person name="Bonometti L."/>
            <person name="Westerberg I."/>
            <person name="Brannstrom I.O."/>
            <person name="Guillou S."/>
            <person name="Cros-Aarteil S."/>
            <person name="Calhoun S."/>
            <person name="Haridas S."/>
            <person name="Kuo A."/>
            <person name="Mondo S."/>
            <person name="Pangilinan J."/>
            <person name="Riley R."/>
            <person name="LaButti K."/>
            <person name="Andreopoulos B."/>
            <person name="Lipzen A."/>
            <person name="Chen C."/>
            <person name="Yan M."/>
            <person name="Daum C."/>
            <person name="Ng V."/>
            <person name="Clum A."/>
            <person name="Steindorff A."/>
            <person name="Ohm R.A."/>
            <person name="Martin F."/>
            <person name="Silar P."/>
            <person name="Natvig D.O."/>
            <person name="Lalanne C."/>
            <person name="Gautier V."/>
            <person name="Ament-Velasquez S.L."/>
            <person name="Kruys A."/>
            <person name="Hutchinson M.I."/>
            <person name="Powell A.J."/>
            <person name="Barry K."/>
            <person name="Miller A.N."/>
            <person name="Grigoriev I.V."/>
            <person name="Debuchy R."/>
            <person name="Gladieux P."/>
            <person name="Hiltunen Thoren M."/>
            <person name="Johannesson H."/>
        </authorList>
    </citation>
    <scope>NUCLEOTIDE SEQUENCE</scope>
    <source>
        <strain evidence="1">CBS 315.58</strain>
    </source>
</reference>
<organism evidence="1 2">
    <name type="scientific">Triangularia verruculosa</name>
    <dbReference type="NCBI Taxonomy" id="2587418"/>
    <lineage>
        <taxon>Eukaryota</taxon>
        <taxon>Fungi</taxon>
        <taxon>Dikarya</taxon>
        <taxon>Ascomycota</taxon>
        <taxon>Pezizomycotina</taxon>
        <taxon>Sordariomycetes</taxon>
        <taxon>Sordariomycetidae</taxon>
        <taxon>Sordariales</taxon>
        <taxon>Podosporaceae</taxon>
        <taxon>Triangularia</taxon>
    </lineage>
</organism>
<proteinExistence type="predicted"/>
<keyword evidence="2" id="KW-1185">Reference proteome</keyword>
<dbReference type="Proteomes" id="UP001303160">
    <property type="component" value="Unassembled WGS sequence"/>
</dbReference>
<sequence length="477" mass="53890">MPALQAVHSGVLSPDGQLNALESCVECKRTDLKVWTCVQCGHFTFCNDCWDKERPHKPGGTGIDNRPHEKADPAVVERLERIFGKGRTEEEQAELFDTDADTMWFGVNKNTNGSFLDHSNRLIEIMLEGENHDYRTSDRFPQLISFVGKTGEGVSTIIKMLIGRAQAGLGGPISFPAPVNGLTTDLIPNSGDVHLYADPATHHETHPLIFADCEGLGGGESAPRGKEYQDNSKRARRTIQRRLHWAKDSQTSSREFVVKRLFPRILYTFSDVVVFVIREARPFQSDVLVDLVEWAYCSIENVVNQPVLPHLIIALNRTDNAINKQQWDPEFATDMLLGAHQDITHTPELINIVQNLRRSGRIVKSAKEFLECFYRSITVVRIPTKGRYMQIDNQIGKLYAAIRDRGTNSHTEKKSVRMALNAERLHQFMNAAYEHFSADLDQPFNFAKEALQLNPMPHDFQGHILHLILAATFGLHM</sequence>
<evidence type="ECO:0000313" key="2">
    <source>
        <dbReference type="Proteomes" id="UP001303160"/>
    </source>
</evidence>
<protein>
    <submittedName>
        <fullName evidence="1">Uncharacterized protein</fullName>
    </submittedName>
</protein>
<name>A0AAN7AMI5_9PEZI</name>
<dbReference type="InterPro" id="IPR027417">
    <property type="entry name" value="P-loop_NTPase"/>
</dbReference>
<evidence type="ECO:0000313" key="1">
    <source>
        <dbReference type="EMBL" id="KAK4194241.1"/>
    </source>
</evidence>
<comment type="caution">
    <text evidence="1">The sequence shown here is derived from an EMBL/GenBank/DDBJ whole genome shotgun (WGS) entry which is preliminary data.</text>
</comment>
<dbReference type="SUPFAM" id="SSF52540">
    <property type="entry name" value="P-loop containing nucleoside triphosphate hydrolases"/>
    <property type="match status" value="1"/>
</dbReference>